<dbReference type="GO" id="GO:0015936">
    <property type="term" value="P:coenzyme A metabolic process"/>
    <property type="evidence" value="ECO:0007669"/>
    <property type="project" value="InterPro"/>
</dbReference>
<dbReference type="Gene3D" id="1.10.3270.10">
    <property type="entry name" value="HMGR, N-terminal domain"/>
    <property type="match status" value="1"/>
</dbReference>
<name>A0A9W9WPT9_9EURO</name>
<keyword evidence="4" id="KW-0560">Oxidoreductase</keyword>
<dbReference type="PRINTS" id="PR00071">
    <property type="entry name" value="HMGCOARDTASE"/>
</dbReference>
<dbReference type="InterPro" id="IPR009023">
    <property type="entry name" value="HMG_CoA_Rdtase_NAD(P)-bd_sf"/>
</dbReference>
<dbReference type="InterPro" id="IPR004554">
    <property type="entry name" value="HMG_CoA_Rdtase_eu_arc"/>
</dbReference>
<evidence type="ECO:0000313" key="6">
    <source>
        <dbReference type="Proteomes" id="UP001147760"/>
    </source>
</evidence>
<gene>
    <name evidence="5" type="ORF">N7530_008838</name>
</gene>
<dbReference type="OrthoDB" id="4367965at2759"/>
<evidence type="ECO:0000313" key="5">
    <source>
        <dbReference type="EMBL" id="KAJ5471481.1"/>
    </source>
</evidence>
<dbReference type="GO" id="GO:0005789">
    <property type="term" value="C:endoplasmic reticulum membrane"/>
    <property type="evidence" value="ECO:0007669"/>
    <property type="project" value="TreeGrafter"/>
</dbReference>
<sequence>MAVEISNSAVLSSLLPSRPTASNEPTSFSISGNEQDILESHSFHGTRLEEVKLKDLEKLAKSPLQAVIIRRAFVRALCRKDDLPDTFIEDLPFLNYDYEKVLGNCCENVIGYMPIPIGFAGHILIDGHEFLVPMATTEGALVAGVARGFKALNLSGGTTTVVSADAMTRAPCLRFSCLSAAHKAKIWMESHDGKSILKEAFSKTSKHCVLTEVSAAIVGNYLYPRFIAKTGDAMGMNMISKCVESAISEMKDRGFKDLELISISGNLCSDKKSAAVNWVEGRGKSVVAQSQVSASAIKNVLKTDSSKLVSLNCAKNHIGSAIAGTLGGFNAHASNIVSAIFLATGQDIAQNVESSQCITTMEQWVQTI</sequence>
<dbReference type="CDD" id="cd00643">
    <property type="entry name" value="HMG-CoA_reductase_classI"/>
    <property type="match status" value="1"/>
</dbReference>
<dbReference type="InterPro" id="IPR023076">
    <property type="entry name" value="HMG_CoA_Rdtase_CS"/>
</dbReference>
<reference evidence="5" key="1">
    <citation type="submission" date="2022-12" db="EMBL/GenBank/DDBJ databases">
        <authorList>
            <person name="Petersen C."/>
        </authorList>
    </citation>
    <scope>NUCLEOTIDE SEQUENCE</scope>
    <source>
        <strain evidence="5">IBT 17660</strain>
    </source>
</reference>
<dbReference type="SUPFAM" id="SSF55035">
    <property type="entry name" value="NAD-binding domain of HMG-CoA reductase"/>
    <property type="match status" value="1"/>
</dbReference>
<dbReference type="GO" id="GO:0008299">
    <property type="term" value="P:isoprenoid biosynthetic process"/>
    <property type="evidence" value="ECO:0007669"/>
    <property type="project" value="InterPro"/>
</dbReference>
<protein>
    <recommendedName>
        <fullName evidence="2">hydroxymethylglutaryl-CoA reductase (NADPH)</fullName>
        <ecNumber evidence="2">1.1.1.34</ecNumber>
    </recommendedName>
</protein>
<dbReference type="EC" id="1.1.1.34" evidence="2"/>
<dbReference type="InterPro" id="IPR023282">
    <property type="entry name" value="HMG_CoA_Rdtase_N"/>
</dbReference>
<dbReference type="PANTHER" id="PTHR10572">
    <property type="entry name" value="3-HYDROXY-3-METHYLGLUTARYL-COENZYME A REDUCTASE"/>
    <property type="match status" value="1"/>
</dbReference>
<dbReference type="EMBL" id="JAPWDO010000005">
    <property type="protein sequence ID" value="KAJ5471481.1"/>
    <property type="molecule type" value="Genomic_DNA"/>
</dbReference>
<dbReference type="Proteomes" id="UP001147760">
    <property type="component" value="Unassembled WGS sequence"/>
</dbReference>
<dbReference type="PROSITE" id="PS50065">
    <property type="entry name" value="HMG_COA_REDUCTASE_4"/>
    <property type="match status" value="1"/>
</dbReference>
<evidence type="ECO:0000256" key="4">
    <source>
        <dbReference type="ARBA" id="ARBA00023002"/>
    </source>
</evidence>
<evidence type="ECO:0000256" key="3">
    <source>
        <dbReference type="ARBA" id="ARBA00022857"/>
    </source>
</evidence>
<dbReference type="SUPFAM" id="SSF56542">
    <property type="entry name" value="Substrate-binding domain of HMG-CoA reductase"/>
    <property type="match status" value="1"/>
</dbReference>
<dbReference type="Pfam" id="PF00368">
    <property type="entry name" value="HMG-CoA_red"/>
    <property type="match status" value="1"/>
</dbReference>
<reference evidence="5" key="2">
    <citation type="journal article" date="2023" name="IMA Fungus">
        <title>Comparative genomic study of the Penicillium genus elucidates a diverse pangenome and 15 lateral gene transfer events.</title>
        <authorList>
            <person name="Petersen C."/>
            <person name="Sorensen T."/>
            <person name="Nielsen M.R."/>
            <person name="Sondergaard T.E."/>
            <person name="Sorensen J.L."/>
            <person name="Fitzpatrick D.A."/>
            <person name="Frisvad J.C."/>
            <person name="Nielsen K.L."/>
        </authorList>
    </citation>
    <scope>NUCLEOTIDE SEQUENCE</scope>
    <source>
        <strain evidence="5">IBT 17660</strain>
    </source>
</reference>
<dbReference type="InterPro" id="IPR002202">
    <property type="entry name" value="HMG_CoA_Rdtase"/>
</dbReference>
<dbReference type="AlphaFoldDB" id="A0A9W9WPT9"/>
<dbReference type="InterPro" id="IPR023074">
    <property type="entry name" value="HMG_CoA_Rdtase_cat_sf"/>
</dbReference>
<dbReference type="Gene3D" id="3.90.770.10">
    <property type="entry name" value="3-hydroxy-3-methylglutaryl-coenzyme A Reductase, Chain A, domain 2"/>
    <property type="match status" value="2"/>
</dbReference>
<evidence type="ECO:0000256" key="1">
    <source>
        <dbReference type="ARBA" id="ARBA00007661"/>
    </source>
</evidence>
<dbReference type="GO" id="GO:0004420">
    <property type="term" value="F:hydroxymethylglutaryl-CoA reductase (NADPH) activity"/>
    <property type="evidence" value="ECO:0007669"/>
    <property type="project" value="UniProtKB-EC"/>
</dbReference>
<dbReference type="GO" id="GO:0006696">
    <property type="term" value="P:ergosterol biosynthetic process"/>
    <property type="evidence" value="ECO:0007669"/>
    <property type="project" value="TreeGrafter"/>
</dbReference>
<comment type="similarity">
    <text evidence="1">Belongs to the HMG-CoA reductase family.</text>
</comment>
<dbReference type="InterPro" id="IPR009029">
    <property type="entry name" value="HMG_CoA_Rdtase_sub-bd_dom_sf"/>
</dbReference>
<keyword evidence="3" id="KW-0521">NADP</keyword>
<comment type="caution">
    <text evidence="5">The sequence shown here is derived from an EMBL/GenBank/DDBJ whole genome shotgun (WGS) entry which is preliminary data.</text>
</comment>
<dbReference type="PROSITE" id="PS00066">
    <property type="entry name" value="HMG_COA_REDUCTASE_1"/>
    <property type="match status" value="1"/>
</dbReference>
<keyword evidence="6" id="KW-1185">Reference proteome</keyword>
<organism evidence="5 6">
    <name type="scientific">Penicillium desertorum</name>
    <dbReference type="NCBI Taxonomy" id="1303715"/>
    <lineage>
        <taxon>Eukaryota</taxon>
        <taxon>Fungi</taxon>
        <taxon>Dikarya</taxon>
        <taxon>Ascomycota</taxon>
        <taxon>Pezizomycotina</taxon>
        <taxon>Eurotiomycetes</taxon>
        <taxon>Eurotiomycetidae</taxon>
        <taxon>Eurotiales</taxon>
        <taxon>Aspergillaceae</taxon>
        <taxon>Penicillium</taxon>
    </lineage>
</organism>
<dbReference type="PANTHER" id="PTHR10572:SF24">
    <property type="entry name" value="3-HYDROXY-3-METHYLGLUTARYL-COENZYME A REDUCTASE"/>
    <property type="match status" value="1"/>
</dbReference>
<accession>A0A9W9WPT9</accession>
<evidence type="ECO:0000256" key="2">
    <source>
        <dbReference type="ARBA" id="ARBA00012999"/>
    </source>
</evidence>
<dbReference type="GO" id="GO:0005778">
    <property type="term" value="C:peroxisomal membrane"/>
    <property type="evidence" value="ECO:0007669"/>
    <property type="project" value="TreeGrafter"/>
</dbReference>
<proteinExistence type="inferred from homology"/>